<evidence type="ECO:0000313" key="6">
    <source>
        <dbReference type="EMBL" id="OXU23686.1"/>
    </source>
</evidence>
<dbReference type="InterPro" id="IPR000253">
    <property type="entry name" value="FHA_dom"/>
</dbReference>
<dbReference type="InterPro" id="IPR008984">
    <property type="entry name" value="SMAD_FHA_dom_sf"/>
</dbReference>
<dbReference type="InterPro" id="IPR008271">
    <property type="entry name" value="Ser/Thr_kinase_AS"/>
</dbReference>
<reference evidence="6 7" key="1">
    <citation type="journal article" date="2017" name="Curr. Biol.">
        <title>The Evolution of Venom by Co-option of Single-Copy Genes.</title>
        <authorList>
            <person name="Martinson E.O."/>
            <person name="Mrinalini"/>
            <person name="Kelkar Y.D."/>
            <person name="Chang C.H."/>
            <person name="Werren J.H."/>
        </authorList>
    </citation>
    <scope>NUCLEOTIDE SEQUENCE [LARGE SCALE GENOMIC DNA]</scope>
    <source>
        <strain evidence="6 7">Alberta</strain>
        <tissue evidence="6">Whole body</tissue>
    </source>
</reference>
<feature type="compositionally biased region" description="Polar residues" evidence="3">
    <location>
        <begin position="8"/>
        <end position="34"/>
    </location>
</feature>
<dbReference type="SMART" id="SM00240">
    <property type="entry name" value="FHA"/>
    <property type="match status" value="1"/>
</dbReference>
<name>A0A232EYX4_9HYME</name>
<evidence type="ECO:0000256" key="2">
    <source>
        <dbReference type="ARBA" id="ARBA00022840"/>
    </source>
</evidence>
<evidence type="ECO:0000259" key="5">
    <source>
        <dbReference type="PROSITE" id="PS50011"/>
    </source>
</evidence>
<feature type="region of interest" description="Disordered" evidence="3">
    <location>
        <begin position="1"/>
        <end position="42"/>
    </location>
</feature>
<keyword evidence="7" id="KW-1185">Reference proteome</keyword>
<dbReference type="SUPFAM" id="SSF49879">
    <property type="entry name" value="SMAD/FHA domain"/>
    <property type="match status" value="1"/>
</dbReference>
<dbReference type="STRING" id="543379.A0A232EYX4"/>
<sequence>METEEHNTSQSLPDTQNADSQAFTQSQDTLTPGNSHPVPRIWGRLCPHDSSFQFKTVVLMKDEYTFGRLPTPHCDISVNDKLPPKKEQVISKIHFRIIRETTVTSNGFEDDVVYLRDESANGTFVNGKLIGKGNTVVLVNNDMIAVAKNYYNVFVYMSTSGYDDSFLPEELRLRYAVSRTLGAGACGEVKLCFSKTGEAGKKFAMKIISKMKVGTSGHKNLVNDEKSIMNEVDICKRLKHPCIIKIEEFFNSPSMVYIILELMEGGELFERIKKNNGLSESNAKFIFYQVVLAVNYLHQNGITHRDLKPENILLTGHEDETIVKVSDFGLSKFVDSQTMMKTFCGTPMYVAPEILKTGGKGTYTSQVDVWSLGVILYCCLSGLVPFKIHDKTMSLYDQILSGKYHFNCSKFFNVSSSAKDLIRRMMTVDPLKRITIQRVLMHPWLRDNEMLTKVNKLLGLRGNENVVPTRPLHNNIRNGVDKPQFKRARLE</sequence>
<proteinExistence type="predicted"/>
<evidence type="ECO:0000256" key="1">
    <source>
        <dbReference type="ARBA" id="ARBA00022741"/>
    </source>
</evidence>
<evidence type="ECO:0000259" key="4">
    <source>
        <dbReference type="PROSITE" id="PS50006"/>
    </source>
</evidence>
<dbReference type="Proteomes" id="UP000215335">
    <property type="component" value="Unassembled WGS sequence"/>
</dbReference>
<dbReference type="PROSITE" id="PS50006">
    <property type="entry name" value="FHA_DOMAIN"/>
    <property type="match status" value="1"/>
</dbReference>
<gene>
    <name evidence="6" type="ORF">TSAR_009081</name>
</gene>
<dbReference type="SUPFAM" id="SSF56112">
    <property type="entry name" value="Protein kinase-like (PK-like)"/>
    <property type="match status" value="1"/>
</dbReference>
<keyword evidence="2" id="KW-0067">ATP-binding</keyword>
<feature type="domain" description="FHA" evidence="4">
    <location>
        <begin position="64"/>
        <end position="130"/>
    </location>
</feature>
<dbReference type="OrthoDB" id="40902at2759"/>
<dbReference type="Gene3D" id="2.60.200.20">
    <property type="match status" value="1"/>
</dbReference>
<dbReference type="FunFam" id="1.10.510.10:FF:000571">
    <property type="entry name" value="Maternal embryonic leucine zipper kinase"/>
    <property type="match status" value="1"/>
</dbReference>
<dbReference type="InterPro" id="IPR000719">
    <property type="entry name" value="Prot_kinase_dom"/>
</dbReference>
<dbReference type="Gene3D" id="1.10.510.10">
    <property type="entry name" value="Transferase(Phosphotransferase) domain 1"/>
    <property type="match status" value="1"/>
</dbReference>
<dbReference type="GO" id="GO:0005524">
    <property type="term" value="F:ATP binding"/>
    <property type="evidence" value="ECO:0007669"/>
    <property type="project" value="UniProtKB-KW"/>
</dbReference>
<dbReference type="InterPro" id="IPR011009">
    <property type="entry name" value="Kinase-like_dom_sf"/>
</dbReference>
<evidence type="ECO:0000256" key="3">
    <source>
        <dbReference type="SAM" id="MobiDB-lite"/>
    </source>
</evidence>
<dbReference type="Pfam" id="PF00069">
    <property type="entry name" value="Pkinase"/>
    <property type="match status" value="1"/>
</dbReference>
<evidence type="ECO:0000313" key="7">
    <source>
        <dbReference type="Proteomes" id="UP000215335"/>
    </source>
</evidence>
<dbReference type="GO" id="GO:0004672">
    <property type="term" value="F:protein kinase activity"/>
    <property type="evidence" value="ECO:0007669"/>
    <property type="project" value="InterPro"/>
</dbReference>
<dbReference type="PANTHER" id="PTHR24347">
    <property type="entry name" value="SERINE/THREONINE-PROTEIN KINASE"/>
    <property type="match status" value="1"/>
</dbReference>
<dbReference type="AlphaFoldDB" id="A0A232EYX4"/>
<dbReference type="PROSITE" id="PS00108">
    <property type="entry name" value="PROTEIN_KINASE_ST"/>
    <property type="match status" value="1"/>
</dbReference>
<dbReference type="SMART" id="SM00220">
    <property type="entry name" value="S_TKc"/>
    <property type="match status" value="1"/>
</dbReference>
<organism evidence="6 7">
    <name type="scientific">Trichomalopsis sarcophagae</name>
    <dbReference type="NCBI Taxonomy" id="543379"/>
    <lineage>
        <taxon>Eukaryota</taxon>
        <taxon>Metazoa</taxon>
        <taxon>Ecdysozoa</taxon>
        <taxon>Arthropoda</taxon>
        <taxon>Hexapoda</taxon>
        <taxon>Insecta</taxon>
        <taxon>Pterygota</taxon>
        <taxon>Neoptera</taxon>
        <taxon>Endopterygota</taxon>
        <taxon>Hymenoptera</taxon>
        <taxon>Apocrita</taxon>
        <taxon>Proctotrupomorpha</taxon>
        <taxon>Chalcidoidea</taxon>
        <taxon>Pteromalidae</taxon>
        <taxon>Pteromalinae</taxon>
        <taxon>Trichomalopsis</taxon>
    </lineage>
</organism>
<accession>A0A232EYX4</accession>
<dbReference type="PROSITE" id="PS50011">
    <property type="entry name" value="PROTEIN_KINASE_DOM"/>
    <property type="match status" value="1"/>
</dbReference>
<keyword evidence="1" id="KW-0547">Nucleotide-binding</keyword>
<comment type="caution">
    <text evidence="6">The sequence shown here is derived from an EMBL/GenBank/DDBJ whole genome shotgun (WGS) entry which is preliminary data.</text>
</comment>
<dbReference type="EMBL" id="NNAY01001525">
    <property type="protein sequence ID" value="OXU23686.1"/>
    <property type="molecule type" value="Genomic_DNA"/>
</dbReference>
<protein>
    <submittedName>
        <fullName evidence="6">Uncharacterized protein</fullName>
    </submittedName>
</protein>
<dbReference type="Pfam" id="PF00498">
    <property type="entry name" value="FHA"/>
    <property type="match status" value="1"/>
</dbReference>
<feature type="domain" description="Protein kinase" evidence="5">
    <location>
        <begin position="175"/>
        <end position="445"/>
    </location>
</feature>